<dbReference type="CDD" id="cd22673">
    <property type="entry name" value="FHA_Ki67"/>
    <property type="match status" value="1"/>
</dbReference>
<organism evidence="3 4">
    <name type="scientific">Sphaerobolus stellatus (strain SS14)</name>
    <dbReference type="NCBI Taxonomy" id="990650"/>
    <lineage>
        <taxon>Eukaryota</taxon>
        <taxon>Fungi</taxon>
        <taxon>Dikarya</taxon>
        <taxon>Basidiomycota</taxon>
        <taxon>Agaricomycotina</taxon>
        <taxon>Agaricomycetes</taxon>
        <taxon>Phallomycetidae</taxon>
        <taxon>Geastrales</taxon>
        <taxon>Sphaerobolaceae</taxon>
        <taxon>Sphaerobolus</taxon>
    </lineage>
</organism>
<dbReference type="SUPFAM" id="SSF49879">
    <property type="entry name" value="SMAD/FHA domain"/>
    <property type="match status" value="1"/>
</dbReference>
<evidence type="ECO:0000259" key="2">
    <source>
        <dbReference type="PROSITE" id="PS50006"/>
    </source>
</evidence>
<sequence>MADSSEIGRYGTLRLLKRHAKEDTTIAVFPIDDEEVTFGRNQQCSLRLYYDYVSELHCTLSISEDRKAFLTVHGTNGVKVDGCEVKPPTVQGAFPTTVPLTNGSEIEIHKKRFRFEYPPKEMRPALLATPRHIKSRRSLRMSMIRSAQVFTPRSSADITPIRSRRGSIKDNADWEALKSPIRVSSSGNDDREMMLLEGTGDDAVVVEEEKDLIILEHVDEPEHAEVPSTPSRPPRAPRTPGRAVAFALPSSSSSSARSSVAEEPVRVVQKPPQTPNRRKSVSSLHRAVVLRSAQRVHLERQRQRQLQRYEDEQEEEEVELAVSPERELGPFQLENEDNDQEDGDEESDEEDAGSGSPTRSSPGPLGVIRAGINMVKRLTIDRIKPEEVPLPQDDENSEDDEEEREAEDYEADDDTVQTQTPVRRNFGPFMTPQVVSKTAQRIPVDVRPRASVAHGDASFFSGARRVPVIDSWVNQVVVPELEKERQDPRPKITAEERRAIIQRRKSAVQTPITLPKPAPRELPSHISDDDSDDDTEKMLAKMRQKLDTVEQKTEERKKRLSLASPQKAPGDFSLLATPSAQTARKSLAFRMAEESLKKQEASASTNGDENLVRVNIARISRTPRFDGMRDMFKQPSVEPKTPSFTGLKKLFDGERPTIPKTPAFTGVREMFRTQPAVMDTPRMSFDEIFTEQDEDDYEHDADRSTEQIDDDTVSSMDRLSVKDDDEVEKPEKGVHEVPSIETEDVEDDLKVEPTPAPRHGRRVAKKTPESQSVKMEQSGSKGATRISRRQPSATPSEEPKKTSRNRTRKATTVEEPEAEVKLPSKGRARRAKSEQIEDEAMEIDEAEVEEAPAPKPRRGRVAKTPQTQQTEEPATSAPRTRRMKVEPSSDVDELALTAPPKPTRQKRGTKAKAAESENSINEQEVHPEVEETPVPTTKARASRKGAKKTPIIHEIEEEDKENSEDPAVQVVAKAATRTSRKTPISTMKETVDVPARRTRSRK</sequence>
<feature type="compositionally biased region" description="Acidic residues" evidence="1">
    <location>
        <begin position="955"/>
        <end position="964"/>
    </location>
</feature>
<feature type="compositionally biased region" description="Acidic residues" evidence="1">
    <location>
        <begin position="334"/>
        <end position="352"/>
    </location>
</feature>
<feature type="compositionally biased region" description="Low complexity" evidence="1">
    <location>
        <begin position="864"/>
        <end position="873"/>
    </location>
</feature>
<feature type="compositionally biased region" description="Low complexity" evidence="1">
    <location>
        <begin position="250"/>
        <end position="259"/>
    </location>
</feature>
<dbReference type="SMART" id="SM00240">
    <property type="entry name" value="FHA"/>
    <property type="match status" value="1"/>
</dbReference>
<gene>
    <name evidence="3" type="ORF">M422DRAFT_30724</name>
</gene>
<feature type="region of interest" description="Disordered" evidence="1">
    <location>
        <begin position="627"/>
        <end position="1002"/>
    </location>
</feature>
<dbReference type="AlphaFoldDB" id="A0A0C9ULP1"/>
<feature type="region of interest" description="Disordered" evidence="1">
    <location>
        <begin position="218"/>
        <end position="286"/>
    </location>
</feature>
<feature type="compositionally biased region" description="Basic and acidic residues" evidence="1">
    <location>
        <begin position="536"/>
        <end position="557"/>
    </location>
</feature>
<feature type="compositionally biased region" description="Acidic residues" evidence="1">
    <location>
        <begin position="392"/>
        <end position="415"/>
    </location>
</feature>
<feature type="compositionally biased region" description="Acidic residues" evidence="1">
    <location>
        <begin position="836"/>
        <end position="850"/>
    </location>
</feature>
<keyword evidence="4" id="KW-1185">Reference proteome</keyword>
<dbReference type="EMBL" id="KN837120">
    <property type="protein sequence ID" value="KIJ43908.1"/>
    <property type="molecule type" value="Genomic_DNA"/>
</dbReference>
<reference evidence="3 4" key="1">
    <citation type="submission" date="2014-06" db="EMBL/GenBank/DDBJ databases">
        <title>Evolutionary Origins and Diversification of the Mycorrhizal Mutualists.</title>
        <authorList>
            <consortium name="DOE Joint Genome Institute"/>
            <consortium name="Mycorrhizal Genomics Consortium"/>
            <person name="Kohler A."/>
            <person name="Kuo A."/>
            <person name="Nagy L.G."/>
            <person name="Floudas D."/>
            <person name="Copeland A."/>
            <person name="Barry K.W."/>
            <person name="Cichocki N."/>
            <person name="Veneault-Fourrey C."/>
            <person name="LaButti K."/>
            <person name="Lindquist E.A."/>
            <person name="Lipzen A."/>
            <person name="Lundell T."/>
            <person name="Morin E."/>
            <person name="Murat C."/>
            <person name="Riley R."/>
            <person name="Ohm R."/>
            <person name="Sun H."/>
            <person name="Tunlid A."/>
            <person name="Henrissat B."/>
            <person name="Grigoriev I.V."/>
            <person name="Hibbett D.S."/>
            <person name="Martin F."/>
        </authorList>
    </citation>
    <scope>NUCLEOTIDE SEQUENCE [LARGE SCALE GENOMIC DNA]</scope>
    <source>
        <strain evidence="3 4">SS14</strain>
    </source>
</reference>
<dbReference type="Gene3D" id="2.60.200.20">
    <property type="match status" value="1"/>
</dbReference>
<protein>
    <recommendedName>
        <fullName evidence="2">FHA domain-containing protein</fullName>
    </recommendedName>
</protein>
<proteinExistence type="predicted"/>
<feature type="compositionally biased region" description="Low complexity" evidence="1">
    <location>
        <begin position="353"/>
        <end position="366"/>
    </location>
</feature>
<dbReference type="Pfam" id="PF00498">
    <property type="entry name" value="FHA"/>
    <property type="match status" value="1"/>
</dbReference>
<dbReference type="Proteomes" id="UP000054279">
    <property type="component" value="Unassembled WGS sequence"/>
</dbReference>
<feature type="compositionally biased region" description="Acidic residues" evidence="1">
    <location>
        <begin position="688"/>
        <end position="699"/>
    </location>
</feature>
<dbReference type="PROSITE" id="PS50006">
    <property type="entry name" value="FHA_DOMAIN"/>
    <property type="match status" value="1"/>
</dbReference>
<feature type="compositionally biased region" description="Polar residues" evidence="1">
    <location>
        <begin position="769"/>
        <end position="781"/>
    </location>
</feature>
<evidence type="ECO:0000256" key="1">
    <source>
        <dbReference type="SAM" id="MobiDB-lite"/>
    </source>
</evidence>
<name>A0A0C9ULP1_SPHS4</name>
<dbReference type="OrthoDB" id="6288785at2759"/>
<evidence type="ECO:0000313" key="4">
    <source>
        <dbReference type="Proteomes" id="UP000054279"/>
    </source>
</evidence>
<dbReference type="InterPro" id="IPR008984">
    <property type="entry name" value="SMAD_FHA_dom_sf"/>
</dbReference>
<evidence type="ECO:0000313" key="3">
    <source>
        <dbReference type="EMBL" id="KIJ43908.1"/>
    </source>
</evidence>
<feature type="compositionally biased region" description="Basic and acidic residues" evidence="1">
    <location>
        <begin position="518"/>
        <end position="528"/>
    </location>
</feature>
<feature type="domain" description="FHA" evidence="2">
    <location>
        <begin position="36"/>
        <end position="85"/>
    </location>
</feature>
<feature type="region of interest" description="Disordered" evidence="1">
    <location>
        <begin position="503"/>
        <end position="579"/>
    </location>
</feature>
<feature type="region of interest" description="Disordered" evidence="1">
    <location>
        <begin position="306"/>
        <end position="431"/>
    </location>
</feature>
<feature type="compositionally biased region" description="Basic and acidic residues" evidence="1">
    <location>
        <begin position="378"/>
        <end position="387"/>
    </location>
</feature>
<dbReference type="HOGENOM" id="CLU_006497_1_0_1"/>
<accession>A0A0C9ULP1</accession>
<dbReference type="InterPro" id="IPR000253">
    <property type="entry name" value="FHA_dom"/>
</dbReference>